<protein>
    <recommendedName>
        <fullName evidence="6 12">Dihydropteroate synthase</fullName>
        <shortName evidence="12">DHPS</shortName>
        <ecNumber evidence="5 12">2.5.1.15</ecNumber>
    </recommendedName>
    <alternativeName>
        <fullName evidence="11 12">Dihydropteroate pyrophosphorylase</fullName>
    </alternativeName>
</protein>
<evidence type="ECO:0000256" key="7">
    <source>
        <dbReference type="ARBA" id="ARBA00022679"/>
    </source>
</evidence>
<name>A0A4P9K679_9GAMM</name>
<feature type="domain" description="Pterin-binding" evidence="13">
    <location>
        <begin position="19"/>
        <end position="276"/>
    </location>
</feature>
<dbReference type="GO" id="GO:0046872">
    <property type="term" value="F:metal ion binding"/>
    <property type="evidence" value="ECO:0007669"/>
    <property type="project" value="UniProtKB-KW"/>
</dbReference>
<keyword evidence="9 12" id="KW-0460">Magnesium</keyword>
<keyword evidence="10 12" id="KW-0289">Folate biosynthesis</keyword>
<dbReference type="PANTHER" id="PTHR20941">
    <property type="entry name" value="FOLATE SYNTHESIS PROTEINS"/>
    <property type="match status" value="1"/>
</dbReference>
<dbReference type="InterPro" id="IPR006390">
    <property type="entry name" value="DHP_synth_dom"/>
</dbReference>
<evidence type="ECO:0000256" key="11">
    <source>
        <dbReference type="ARBA" id="ARBA00030193"/>
    </source>
</evidence>
<evidence type="ECO:0000256" key="4">
    <source>
        <dbReference type="ARBA" id="ARBA00009503"/>
    </source>
</evidence>
<dbReference type="GO" id="GO:0004156">
    <property type="term" value="F:dihydropteroate synthase activity"/>
    <property type="evidence" value="ECO:0007669"/>
    <property type="project" value="UniProtKB-EC"/>
</dbReference>
<dbReference type="GO" id="GO:0046654">
    <property type="term" value="P:tetrahydrofolate biosynthetic process"/>
    <property type="evidence" value="ECO:0007669"/>
    <property type="project" value="UniProtKB-UniPathway"/>
</dbReference>
<dbReference type="FunFam" id="3.20.20.20:FF:000006">
    <property type="entry name" value="Dihydropteroate synthase"/>
    <property type="match status" value="1"/>
</dbReference>
<gene>
    <name evidence="14" type="primary">folP</name>
    <name evidence="14" type="ORF">FE785_03440</name>
</gene>
<comment type="cofactor">
    <cofactor evidence="2 12">
        <name>Mg(2+)</name>
        <dbReference type="ChEBI" id="CHEBI:18420"/>
    </cofactor>
</comment>
<evidence type="ECO:0000256" key="8">
    <source>
        <dbReference type="ARBA" id="ARBA00022723"/>
    </source>
</evidence>
<proteinExistence type="inferred from homology"/>
<dbReference type="InterPro" id="IPR045031">
    <property type="entry name" value="DHP_synth-like"/>
</dbReference>
<evidence type="ECO:0000313" key="15">
    <source>
        <dbReference type="Proteomes" id="UP000304864"/>
    </source>
</evidence>
<evidence type="ECO:0000256" key="10">
    <source>
        <dbReference type="ARBA" id="ARBA00022909"/>
    </source>
</evidence>
<dbReference type="RefSeq" id="WP_138564432.1">
    <property type="nucleotide sequence ID" value="NZ_CP040602.1"/>
</dbReference>
<dbReference type="PANTHER" id="PTHR20941:SF1">
    <property type="entry name" value="FOLIC ACID SYNTHESIS PROTEIN FOL1"/>
    <property type="match status" value="1"/>
</dbReference>
<dbReference type="PROSITE" id="PS50972">
    <property type="entry name" value="PTERIN_BINDING"/>
    <property type="match status" value="1"/>
</dbReference>
<dbReference type="PROSITE" id="PS00792">
    <property type="entry name" value="DHPS_1"/>
    <property type="match status" value="1"/>
</dbReference>
<evidence type="ECO:0000256" key="9">
    <source>
        <dbReference type="ARBA" id="ARBA00022842"/>
    </source>
</evidence>
<evidence type="ECO:0000256" key="1">
    <source>
        <dbReference type="ARBA" id="ARBA00000012"/>
    </source>
</evidence>
<comment type="similarity">
    <text evidence="4 12">Belongs to the DHPS family.</text>
</comment>
<dbReference type="InterPro" id="IPR011005">
    <property type="entry name" value="Dihydropteroate_synth-like_sf"/>
</dbReference>
<organism evidence="14 15">
    <name type="scientific">Thiomicrorhabdus sediminis</name>
    <dbReference type="NCBI Taxonomy" id="2580412"/>
    <lineage>
        <taxon>Bacteria</taxon>
        <taxon>Pseudomonadati</taxon>
        <taxon>Pseudomonadota</taxon>
        <taxon>Gammaproteobacteria</taxon>
        <taxon>Thiotrichales</taxon>
        <taxon>Piscirickettsiaceae</taxon>
        <taxon>Thiomicrorhabdus</taxon>
    </lineage>
</organism>
<dbReference type="CDD" id="cd00739">
    <property type="entry name" value="DHPS"/>
    <property type="match status" value="1"/>
</dbReference>
<dbReference type="NCBIfam" id="TIGR01496">
    <property type="entry name" value="DHPS"/>
    <property type="match status" value="1"/>
</dbReference>
<dbReference type="SUPFAM" id="SSF51717">
    <property type="entry name" value="Dihydropteroate synthetase-like"/>
    <property type="match status" value="1"/>
</dbReference>
<dbReference type="PROSITE" id="PS00793">
    <property type="entry name" value="DHPS_2"/>
    <property type="match status" value="1"/>
</dbReference>
<dbReference type="Pfam" id="PF00809">
    <property type="entry name" value="Pterin_bind"/>
    <property type="match status" value="1"/>
</dbReference>
<dbReference type="GO" id="GO:0005829">
    <property type="term" value="C:cytosol"/>
    <property type="evidence" value="ECO:0007669"/>
    <property type="project" value="TreeGrafter"/>
</dbReference>
<dbReference type="AlphaFoldDB" id="A0A4P9K679"/>
<dbReference type="OrthoDB" id="9811744at2"/>
<evidence type="ECO:0000256" key="12">
    <source>
        <dbReference type="RuleBase" id="RU361205"/>
    </source>
</evidence>
<evidence type="ECO:0000256" key="3">
    <source>
        <dbReference type="ARBA" id="ARBA00004763"/>
    </source>
</evidence>
<evidence type="ECO:0000313" key="14">
    <source>
        <dbReference type="EMBL" id="QCU89757.1"/>
    </source>
</evidence>
<evidence type="ECO:0000256" key="5">
    <source>
        <dbReference type="ARBA" id="ARBA00012458"/>
    </source>
</evidence>
<keyword evidence="15" id="KW-1185">Reference proteome</keyword>
<evidence type="ECO:0000256" key="6">
    <source>
        <dbReference type="ARBA" id="ARBA00016919"/>
    </source>
</evidence>
<comment type="pathway">
    <text evidence="3 12">Cofactor biosynthesis; tetrahydrofolate biosynthesis; 7,8-dihydrofolate from 2-amino-4-hydroxy-6-hydroxymethyl-7,8-dihydropteridine diphosphate and 4-aminobenzoate: step 1/2.</text>
</comment>
<evidence type="ECO:0000259" key="13">
    <source>
        <dbReference type="PROSITE" id="PS50972"/>
    </source>
</evidence>
<dbReference type="KEGG" id="thig:FE785_03440"/>
<dbReference type="EC" id="2.5.1.15" evidence="5 12"/>
<comment type="function">
    <text evidence="12">Catalyzes the condensation of para-aminobenzoate (pABA) with 6-hydroxymethyl-7,8-dihydropterin diphosphate (DHPt-PP) to form 7,8-dihydropteroate (H2Pte), the immediate precursor of folate derivatives.</text>
</comment>
<accession>A0A4P9K679</accession>
<comment type="catalytic activity">
    <reaction evidence="1">
        <text>(7,8-dihydropterin-6-yl)methyl diphosphate + 4-aminobenzoate = 7,8-dihydropteroate + diphosphate</text>
        <dbReference type="Rhea" id="RHEA:19949"/>
        <dbReference type="ChEBI" id="CHEBI:17836"/>
        <dbReference type="ChEBI" id="CHEBI:17839"/>
        <dbReference type="ChEBI" id="CHEBI:33019"/>
        <dbReference type="ChEBI" id="CHEBI:72950"/>
        <dbReference type="EC" id="2.5.1.15"/>
    </reaction>
</comment>
<reference evidence="14 15" key="1">
    <citation type="submission" date="2019-05" db="EMBL/GenBank/DDBJ databases">
        <title>Thiomicrorhabdus sediminis sp. nov, a novel sulfur-oxidizing bacterium isolated from coastal sediment.</title>
        <authorList>
            <person name="Liu X."/>
        </authorList>
    </citation>
    <scope>NUCLEOTIDE SEQUENCE [LARGE SCALE GENOMIC DNA]</scope>
    <source>
        <strain evidence="14 15">G1</strain>
    </source>
</reference>
<dbReference type="Gene3D" id="3.20.20.20">
    <property type="entry name" value="Dihydropteroate synthase-like"/>
    <property type="match status" value="1"/>
</dbReference>
<sequence>MFDIAQALQKLESSRAGMPLVMGILNVTPDSFSDGGQFVVMDVIKQQVEAMIKAGVDIIDIGGESTRPGAEKVSLDIELQRVMPVIEWIKQNHEVALSIDTYKAEVMKQAIQAGVDIVNDVNALQAEGALEVVANSDVSVCLMHKQGTPDTMQNSPHYDDVVVEVSDFLMQRAQVCEQAGIVKQRIILDPGFGFGKNLQHNTQLFNDLDQMLLLGYPLLVGVSRKRMIGQILASNEADLPVEQRMVGSVSAAVLAGLKGAQIVRVHDVEQTLQALRTVSALI</sequence>
<dbReference type="EMBL" id="CP040602">
    <property type="protein sequence ID" value="QCU89757.1"/>
    <property type="molecule type" value="Genomic_DNA"/>
</dbReference>
<dbReference type="Proteomes" id="UP000304864">
    <property type="component" value="Chromosome"/>
</dbReference>
<dbReference type="InterPro" id="IPR000489">
    <property type="entry name" value="Pterin-binding_dom"/>
</dbReference>
<evidence type="ECO:0000256" key="2">
    <source>
        <dbReference type="ARBA" id="ARBA00001946"/>
    </source>
</evidence>
<keyword evidence="7 12" id="KW-0808">Transferase</keyword>
<dbReference type="GO" id="GO:0046656">
    <property type="term" value="P:folic acid biosynthetic process"/>
    <property type="evidence" value="ECO:0007669"/>
    <property type="project" value="UniProtKB-KW"/>
</dbReference>
<keyword evidence="8 12" id="KW-0479">Metal-binding</keyword>
<dbReference type="UniPathway" id="UPA00077">
    <property type="reaction ID" value="UER00156"/>
</dbReference>